<evidence type="ECO:0000256" key="3">
    <source>
        <dbReference type="ARBA" id="ARBA00022801"/>
    </source>
</evidence>
<dbReference type="InterPro" id="IPR001878">
    <property type="entry name" value="Znf_CCHC"/>
</dbReference>
<feature type="domain" description="Integrase catalytic" evidence="7">
    <location>
        <begin position="758"/>
        <end position="920"/>
    </location>
</feature>
<dbReference type="Pfam" id="PF07727">
    <property type="entry name" value="RVT_2"/>
    <property type="match status" value="1"/>
</dbReference>
<proteinExistence type="predicted"/>
<feature type="region of interest" description="Disordered" evidence="5">
    <location>
        <begin position="390"/>
        <end position="409"/>
    </location>
</feature>
<dbReference type="AlphaFoldDB" id="A0A8T2A0R2"/>
<feature type="region of interest" description="Disordered" evidence="5">
    <location>
        <begin position="558"/>
        <end position="586"/>
    </location>
</feature>
<dbReference type="InterPro" id="IPR057670">
    <property type="entry name" value="SH3_retrovirus"/>
</dbReference>
<dbReference type="Pfam" id="PF22936">
    <property type="entry name" value="Pol_BBD"/>
    <property type="match status" value="1"/>
</dbReference>
<dbReference type="PROSITE" id="PS50158">
    <property type="entry name" value="ZF_CCHC"/>
    <property type="match status" value="1"/>
</dbReference>
<keyword evidence="3" id="KW-0378">Hydrolase</keyword>
<evidence type="ECO:0000313" key="8">
    <source>
        <dbReference type="EMBL" id="KAG7567097.1"/>
    </source>
</evidence>
<feature type="compositionally biased region" description="Acidic residues" evidence="5">
    <location>
        <begin position="1028"/>
        <end position="1043"/>
    </location>
</feature>
<dbReference type="PROSITE" id="PS50994">
    <property type="entry name" value="INTEGRASE"/>
    <property type="match status" value="1"/>
</dbReference>
<feature type="region of interest" description="Disordered" evidence="5">
    <location>
        <begin position="1023"/>
        <end position="1044"/>
    </location>
</feature>
<protein>
    <submittedName>
        <fullName evidence="8">Integrase catalytic core</fullName>
    </submittedName>
</protein>
<dbReference type="EMBL" id="JAEFBK010000009">
    <property type="protein sequence ID" value="KAG7567097.1"/>
    <property type="molecule type" value="Genomic_DNA"/>
</dbReference>
<dbReference type="Pfam" id="PF00665">
    <property type="entry name" value="rve"/>
    <property type="match status" value="1"/>
</dbReference>
<dbReference type="PANTHER" id="PTHR42648">
    <property type="entry name" value="TRANSPOSASE, PUTATIVE-RELATED"/>
    <property type="match status" value="1"/>
</dbReference>
<dbReference type="CDD" id="cd09272">
    <property type="entry name" value="RNase_HI_RT_Ty1"/>
    <property type="match status" value="1"/>
</dbReference>
<evidence type="ECO:0000256" key="4">
    <source>
        <dbReference type="PROSITE-ProRule" id="PRU00047"/>
    </source>
</evidence>
<evidence type="ECO:0000259" key="6">
    <source>
        <dbReference type="PROSITE" id="PS50158"/>
    </source>
</evidence>
<keyword evidence="4" id="KW-0863">Zinc-finger</keyword>
<dbReference type="GO" id="GO:0008270">
    <property type="term" value="F:zinc ion binding"/>
    <property type="evidence" value="ECO:0007669"/>
    <property type="project" value="UniProtKB-KW"/>
</dbReference>
<organism evidence="8 9">
    <name type="scientific">Arabidopsis thaliana x Arabidopsis arenosa</name>
    <dbReference type="NCBI Taxonomy" id="1240361"/>
    <lineage>
        <taxon>Eukaryota</taxon>
        <taxon>Viridiplantae</taxon>
        <taxon>Streptophyta</taxon>
        <taxon>Embryophyta</taxon>
        <taxon>Tracheophyta</taxon>
        <taxon>Spermatophyta</taxon>
        <taxon>Magnoliopsida</taxon>
        <taxon>eudicotyledons</taxon>
        <taxon>Gunneridae</taxon>
        <taxon>Pentapetalae</taxon>
        <taxon>rosids</taxon>
        <taxon>malvids</taxon>
        <taxon>Brassicales</taxon>
        <taxon>Brassicaceae</taxon>
        <taxon>Camelineae</taxon>
        <taxon>Arabidopsis</taxon>
    </lineage>
</organism>
<evidence type="ECO:0000256" key="1">
    <source>
        <dbReference type="ARBA" id="ARBA00022670"/>
    </source>
</evidence>
<evidence type="ECO:0000313" key="9">
    <source>
        <dbReference type="Proteomes" id="UP000694240"/>
    </source>
</evidence>
<dbReference type="Proteomes" id="UP000694240">
    <property type="component" value="Chromosome 9"/>
</dbReference>
<dbReference type="InterPro" id="IPR054722">
    <property type="entry name" value="PolX-like_BBD"/>
</dbReference>
<dbReference type="Pfam" id="PF13976">
    <property type="entry name" value="gag_pre-integrs"/>
    <property type="match status" value="1"/>
</dbReference>
<feature type="domain" description="CCHC-type" evidence="6">
    <location>
        <begin position="593"/>
        <end position="606"/>
    </location>
</feature>
<dbReference type="Pfam" id="PF25597">
    <property type="entry name" value="SH3_retrovirus"/>
    <property type="match status" value="1"/>
</dbReference>
<evidence type="ECO:0000256" key="5">
    <source>
        <dbReference type="SAM" id="MobiDB-lite"/>
    </source>
</evidence>
<gene>
    <name evidence="8" type="ORF">ISN45_Aa04g000010</name>
</gene>
<keyword evidence="4" id="KW-0862">Zinc</keyword>
<dbReference type="GO" id="GO:0006508">
    <property type="term" value="P:proteolysis"/>
    <property type="evidence" value="ECO:0007669"/>
    <property type="project" value="UniProtKB-KW"/>
</dbReference>
<dbReference type="PANTHER" id="PTHR42648:SF28">
    <property type="entry name" value="TRANSPOSON-ENCODED PROTEIN WITH RIBONUCLEASE H-LIKE AND RETROVIRUS ZINC FINGER-LIKE DOMAINS"/>
    <property type="match status" value="1"/>
</dbReference>
<dbReference type="InterPro" id="IPR025724">
    <property type="entry name" value="GAG-pre-integrase_dom"/>
</dbReference>
<dbReference type="Pfam" id="PF14223">
    <property type="entry name" value="Retrotran_gag_2"/>
    <property type="match status" value="1"/>
</dbReference>
<comment type="caution">
    <text evidence="8">The sequence shown here is derived from an EMBL/GenBank/DDBJ whole genome shotgun (WGS) entry which is preliminary data.</text>
</comment>
<dbReference type="InterPro" id="IPR013103">
    <property type="entry name" value="RVT_2"/>
</dbReference>
<evidence type="ECO:0000256" key="2">
    <source>
        <dbReference type="ARBA" id="ARBA00022723"/>
    </source>
</evidence>
<reference evidence="8 9" key="1">
    <citation type="submission" date="2020-12" db="EMBL/GenBank/DDBJ databases">
        <title>Concerted genomic and epigenomic changes stabilize Arabidopsis allopolyploids.</title>
        <authorList>
            <person name="Chen Z."/>
        </authorList>
    </citation>
    <scope>NUCLEOTIDE SEQUENCE [LARGE SCALE GENOMIC DNA]</scope>
    <source>
        <strain evidence="8">Allo738</strain>
        <tissue evidence="8">Leaf</tissue>
    </source>
</reference>
<evidence type="ECO:0000259" key="7">
    <source>
        <dbReference type="PROSITE" id="PS50994"/>
    </source>
</evidence>
<keyword evidence="9" id="KW-1185">Reference proteome</keyword>
<keyword evidence="1" id="KW-0645">Protease</keyword>
<sequence length="1126" mass="127545">MTCEILNVDKDWVLWNGAIGEEMDSLIKNGTWILVDRPKDRKVIGCRWLFKIKPGIPGVESKRHKARLVARGFTQKEGIDYQEIFAPVVKHTSIRILMSVVVNKDLELEQMDVKTAFLHGDLEEELYMEQPEGVVSVGNEDKDDSERIDTEKTPYSSDVGSMMYAMIGTQPDLAYGIGLGELLRYIKRSQDLSLVYTKGKDLSVVGYCDSDHGGDLDRKRSTSGYVFTVGGNTISWKSCLQPVMALSSTEAEFIALTEAVKEAIWVKGLLGDLGFVQDNAQVWCDSQSAICLSKNSVFHERTKHMALKRSFLSEIKEEEWYQSPRFLRVMANDAGTTTIMKASFQVFNENSDFSLWKTRMKAHLGLAGLKGIVDDFSLTKTVPLTKAEGKKVEEGDDVTESSQTKEVQDLDKIEKSEQAMNRIIAHVGDAVLRKIDHCKTAAEMWETLNKLYMETSLPNRIYVQLKFYSFKMSDSKTINENVNEFLKIVAELSSLEIVVGEEVRAILFLNGLSSRYSQLKHTLKYGNKALLLQDVISSAKSLERELDELQELEKSPSTVLYTTERGRQPVKNNQKNGQGRGRSRSNSKTRLTCWFCKKEGHVKKDCFARKKKMESEEQGEAGVITEKLVFSEALSVNDQLVKDLWVLDSGCTSHMTSRRDWFCNFQENGSTTILLGDDHSVESQGQGSIRINTHGGSIKVLNNVKLGHMSLNNLKVLAGKGLLNGKEIKELDFCEHCVMGKSKRLSFNVGKHDAVDALSYVHADLWGSSNLSPSLSGKQYFLSIIDDKTRKVWLYFLKTKDETFEKFCEWKELVENQVDRKVKCLRTDNGLEFCNTRFDSYCKTHGIERHRTCTYTPQQNGVAERMNRTIMEKVRCLLNESGLDESFWAEAAATAAYIINRSPASAIDHNVPEELWLNKKPGYKHLKRFGSLAFVHHDQGKLKPRALKGVFLGYPAGTKGYKIWLLDEEKCVISRNVVFQEDTVYKDFKRKISEAEKNDSETITPNSEDITELVKEQVSSKQGGVITEQEEISDDESNEETGDTEIVQSPARAGLTNYQLERDRPRRKIVAPVKMKDYTQFAFALMTCEILNVEEEPQCLHDAQKDKDWVLWNGAIGEEIDSLIKN</sequence>
<dbReference type="GO" id="GO:0015074">
    <property type="term" value="P:DNA integration"/>
    <property type="evidence" value="ECO:0007669"/>
    <property type="project" value="InterPro"/>
</dbReference>
<name>A0A8T2A0R2_9BRAS</name>
<accession>A0A8T2A0R2</accession>
<feature type="non-terminal residue" evidence="8">
    <location>
        <position position="1"/>
    </location>
</feature>
<dbReference type="InterPro" id="IPR039537">
    <property type="entry name" value="Retrotran_Ty1/copia-like"/>
</dbReference>
<dbReference type="GO" id="GO:0003676">
    <property type="term" value="F:nucleic acid binding"/>
    <property type="evidence" value="ECO:0007669"/>
    <property type="project" value="InterPro"/>
</dbReference>
<dbReference type="InterPro" id="IPR001584">
    <property type="entry name" value="Integrase_cat-core"/>
</dbReference>
<keyword evidence="2" id="KW-0479">Metal-binding</keyword>
<dbReference type="GO" id="GO:0008233">
    <property type="term" value="F:peptidase activity"/>
    <property type="evidence" value="ECO:0007669"/>
    <property type="project" value="UniProtKB-KW"/>
</dbReference>